<comment type="caution">
    <text evidence="1">The sequence shown here is derived from an EMBL/GenBank/DDBJ whole genome shotgun (WGS) entry which is preliminary data.</text>
</comment>
<keyword evidence="2" id="KW-1185">Reference proteome</keyword>
<protein>
    <submittedName>
        <fullName evidence="1">Uncharacterized protein</fullName>
    </submittedName>
</protein>
<organism evidence="1 2">
    <name type="scientific">Gymnopilus junonius</name>
    <name type="common">Spectacular rustgill mushroom</name>
    <name type="synonym">Gymnopilus spectabilis subsp. junonius</name>
    <dbReference type="NCBI Taxonomy" id="109634"/>
    <lineage>
        <taxon>Eukaryota</taxon>
        <taxon>Fungi</taxon>
        <taxon>Dikarya</taxon>
        <taxon>Basidiomycota</taxon>
        <taxon>Agaricomycotina</taxon>
        <taxon>Agaricomycetes</taxon>
        <taxon>Agaricomycetidae</taxon>
        <taxon>Agaricales</taxon>
        <taxon>Agaricineae</taxon>
        <taxon>Hymenogastraceae</taxon>
        <taxon>Gymnopilus</taxon>
    </lineage>
</organism>
<sequence length="53" mass="6295">MAWAELYLFFGHLFRKLDLKVINTNIDDFRSFKDFFVPVYEGKPLHIVGTECI</sequence>
<evidence type="ECO:0000313" key="1">
    <source>
        <dbReference type="EMBL" id="KAF8914081.1"/>
    </source>
</evidence>
<reference evidence="1" key="1">
    <citation type="submission" date="2020-11" db="EMBL/GenBank/DDBJ databases">
        <authorList>
            <consortium name="DOE Joint Genome Institute"/>
            <person name="Ahrendt S."/>
            <person name="Riley R."/>
            <person name="Andreopoulos W."/>
            <person name="LaButti K."/>
            <person name="Pangilinan J."/>
            <person name="Ruiz-duenas F.J."/>
            <person name="Barrasa J.M."/>
            <person name="Sanchez-Garcia M."/>
            <person name="Camarero S."/>
            <person name="Miyauchi S."/>
            <person name="Serrano A."/>
            <person name="Linde D."/>
            <person name="Babiker R."/>
            <person name="Drula E."/>
            <person name="Ayuso-Fernandez I."/>
            <person name="Pacheco R."/>
            <person name="Padilla G."/>
            <person name="Ferreira P."/>
            <person name="Barriuso J."/>
            <person name="Kellner H."/>
            <person name="Castanera R."/>
            <person name="Alfaro M."/>
            <person name="Ramirez L."/>
            <person name="Pisabarro A.G."/>
            <person name="Kuo A."/>
            <person name="Tritt A."/>
            <person name="Lipzen A."/>
            <person name="He G."/>
            <person name="Yan M."/>
            <person name="Ng V."/>
            <person name="Cullen D."/>
            <person name="Martin F."/>
            <person name="Rosso M.-N."/>
            <person name="Henrissat B."/>
            <person name="Hibbett D."/>
            <person name="Martinez A.T."/>
            <person name="Grigoriev I.V."/>
        </authorList>
    </citation>
    <scope>NUCLEOTIDE SEQUENCE</scope>
    <source>
        <strain evidence="1">AH 44721</strain>
    </source>
</reference>
<accession>A0A9P5P3D8</accession>
<dbReference type="EMBL" id="JADNYJ010000001">
    <property type="protein sequence ID" value="KAF8914081.1"/>
    <property type="molecule type" value="Genomic_DNA"/>
</dbReference>
<proteinExistence type="predicted"/>
<gene>
    <name evidence="1" type="ORF">CPB84DRAFT_1758332</name>
</gene>
<evidence type="ECO:0000313" key="2">
    <source>
        <dbReference type="Proteomes" id="UP000724874"/>
    </source>
</evidence>
<name>A0A9P5P3D8_GYMJU</name>
<dbReference type="Proteomes" id="UP000724874">
    <property type="component" value="Unassembled WGS sequence"/>
</dbReference>
<dbReference type="AlphaFoldDB" id="A0A9P5P3D8"/>
<dbReference type="OrthoDB" id="1470350at2759"/>